<dbReference type="InterPro" id="IPR013783">
    <property type="entry name" value="Ig-like_fold"/>
</dbReference>
<reference evidence="10 11" key="1">
    <citation type="submission" date="2021-12" db="EMBL/GenBank/DDBJ databases">
        <title>Genome sequencing of bacteria with rrn-lacking chromosome and rrn-plasmid.</title>
        <authorList>
            <person name="Anda M."/>
            <person name="Iwasaki W."/>
        </authorList>
    </citation>
    <scope>NUCLEOTIDE SEQUENCE [LARGE SCALE GENOMIC DNA]</scope>
    <source>
        <strain evidence="10 11">DSM 100852</strain>
    </source>
</reference>
<dbReference type="InterPro" id="IPR017853">
    <property type="entry name" value="GH"/>
</dbReference>
<dbReference type="RefSeq" id="WP_338391520.1">
    <property type="nucleotide sequence ID" value="NZ_AP025314.1"/>
</dbReference>
<feature type="domain" description="Glycoside hydrolase family 2 catalytic" evidence="6">
    <location>
        <begin position="307"/>
        <end position="540"/>
    </location>
</feature>
<dbReference type="Pfam" id="PF02836">
    <property type="entry name" value="Glyco_hydro_2_C"/>
    <property type="match status" value="1"/>
</dbReference>
<dbReference type="InterPro" id="IPR008979">
    <property type="entry name" value="Galactose-bd-like_sf"/>
</dbReference>
<dbReference type="KEGG" id="fax:FUAX_23680"/>
<evidence type="ECO:0000259" key="9">
    <source>
        <dbReference type="Pfam" id="PF18565"/>
    </source>
</evidence>
<feature type="domain" description="Glycoside hydrolase family 2" evidence="9">
    <location>
        <begin position="747"/>
        <end position="848"/>
    </location>
</feature>
<evidence type="ECO:0000259" key="8">
    <source>
        <dbReference type="Pfam" id="PF16355"/>
    </source>
</evidence>
<gene>
    <name evidence="10" type="ORF">FUAX_23680</name>
</gene>
<name>A0AAU9CCS5_9BACT</name>
<dbReference type="Pfam" id="PF16355">
    <property type="entry name" value="DUF4982"/>
    <property type="match status" value="1"/>
</dbReference>
<dbReference type="Pfam" id="PF00703">
    <property type="entry name" value="Glyco_hydro_2"/>
    <property type="match status" value="1"/>
</dbReference>
<feature type="domain" description="Glycoside hydrolase family 2 immunoglobulin-like beta-sandwich" evidence="5">
    <location>
        <begin position="188"/>
        <end position="298"/>
    </location>
</feature>
<feature type="signal peptide" evidence="4">
    <location>
        <begin position="1"/>
        <end position="24"/>
    </location>
</feature>
<dbReference type="PANTHER" id="PTHR42732">
    <property type="entry name" value="BETA-GALACTOSIDASE"/>
    <property type="match status" value="1"/>
</dbReference>
<evidence type="ECO:0000256" key="4">
    <source>
        <dbReference type="SAM" id="SignalP"/>
    </source>
</evidence>
<dbReference type="EMBL" id="AP025314">
    <property type="protein sequence ID" value="BDD09936.1"/>
    <property type="molecule type" value="Genomic_DNA"/>
</dbReference>
<dbReference type="Gene3D" id="2.60.120.260">
    <property type="entry name" value="Galactose-binding domain-like"/>
    <property type="match status" value="1"/>
</dbReference>
<dbReference type="InterPro" id="IPR006104">
    <property type="entry name" value="Glyco_hydro_2_N"/>
</dbReference>
<evidence type="ECO:0000256" key="2">
    <source>
        <dbReference type="ARBA" id="ARBA00022801"/>
    </source>
</evidence>
<dbReference type="Gene3D" id="3.20.20.80">
    <property type="entry name" value="Glycosidases"/>
    <property type="match status" value="1"/>
</dbReference>
<evidence type="ECO:0000259" key="5">
    <source>
        <dbReference type="Pfam" id="PF00703"/>
    </source>
</evidence>
<protein>
    <submittedName>
        <fullName evidence="10">Beta-galactosidase</fullName>
    </submittedName>
</protein>
<keyword evidence="11" id="KW-1185">Reference proteome</keyword>
<dbReference type="Pfam" id="PF02837">
    <property type="entry name" value="Glyco_hydro_2_N"/>
    <property type="match status" value="1"/>
</dbReference>
<dbReference type="SUPFAM" id="SSF51445">
    <property type="entry name" value="(Trans)glycosidases"/>
    <property type="match status" value="1"/>
</dbReference>
<sequence length="853" mass="97539">MTKAVRFTLRLCFALTFYAISAYGQSQSAPGLPINFDHGWKFILDDIAEAKSSDYNDKKWRSLDLPHDWSVEGEYSNGPNTEWRTGYLPAGVGWYRKTFKTNKSWKDKHVAILFDGVYMNSEVWINGHYLGKRPYGYIGFEYDLTPYLRSGKNVIAVRVDRSDSYSDRWYPGSGIYRHVWLNVKSPAHIKTWGVYFRHQPTENNTAKVKATYDIVNKSDKPKNISVKTVLKNPDGKTVAQSTDIFKIGPEEEKPFDFDSEVKNPQRWSPENPNLYTLKVFLSENGKTTDYAERKVGIRDISFSPKDGFRLNGQRLKIKGVCTHHDAGPVGAAVPEDVWLRRLKLLKSMGCNAVRTAHNPFAPEFYRMCDELGLMVMDESFDGWERNKTRAGYGNFFEEWAVRDLSDFIRRDRSHPSVIIWSIGNEVPGATLKTQKMLVDICHNLDPTRPVTQGGHSPSRKETTNLNTQGHLDIKGFNGSAEHRNTLEDYHARHPKVPMIGTELPHTYQTRGVYRSNTHYRRQHFPAMWEQTRTYGGKPLDEDFKKRIFLKDDLASEEFFPEETQTHYYQDGNSIPIPNNKPFAKHLYYQSSYDNAFVRCSARESWNRTERFDFMLGEFRWGSFDYLGETNEWPSRFANFGVIDICGFPKDAFYLYQSMWTDKPMVHLLPHWTHPGKEGKAVPVVAYTNCDSVSLSLNGKSLGTKAYKKNDLKWLVPYKKGTLTATAYRQGKAVATDSVRTADQAKKIRLTADKTETLADGRSVIHYTIDITDERGTLCPMASNEVTFDIKGPARLIGVDNGDPLDLSRYKVPRRRAFRGKCLLMVQSTGRKGKIVVEASSDGLESGMVIVFAK</sequence>
<accession>A0AAU9CCS5</accession>
<keyword evidence="4" id="KW-0732">Signal</keyword>
<keyword evidence="3" id="KW-0326">Glycosidase</keyword>
<organism evidence="10 11">
    <name type="scientific">Fulvitalea axinellae</name>
    <dbReference type="NCBI Taxonomy" id="1182444"/>
    <lineage>
        <taxon>Bacteria</taxon>
        <taxon>Pseudomonadati</taxon>
        <taxon>Bacteroidota</taxon>
        <taxon>Cytophagia</taxon>
        <taxon>Cytophagales</taxon>
        <taxon>Persicobacteraceae</taxon>
        <taxon>Fulvitalea</taxon>
    </lineage>
</organism>
<dbReference type="Gene3D" id="2.60.40.10">
    <property type="entry name" value="Immunoglobulins"/>
    <property type="match status" value="3"/>
</dbReference>
<feature type="domain" description="DUF4982" evidence="8">
    <location>
        <begin position="678"/>
        <end position="734"/>
    </location>
</feature>
<dbReference type="SUPFAM" id="SSF49785">
    <property type="entry name" value="Galactose-binding domain-like"/>
    <property type="match status" value="1"/>
</dbReference>
<comment type="similarity">
    <text evidence="1">Belongs to the glycosyl hydrolase 2 family.</text>
</comment>
<evidence type="ECO:0000259" key="7">
    <source>
        <dbReference type="Pfam" id="PF02837"/>
    </source>
</evidence>
<proteinExistence type="inferred from homology"/>
<dbReference type="InterPro" id="IPR006101">
    <property type="entry name" value="Glyco_hydro_2"/>
</dbReference>
<evidence type="ECO:0000259" key="6">
    <source>
        <dbReference type="Pfam" id="PF02836"/>
    </source>
</evidence>
<evidence type="ECO:0000256" key="3">
    <source>
        <dbReference type="ARBA" id="ARBA00023295"/>
    </source>
</evidence>
<dbReference type="InterPro" id="IPR006102">
    <property type="entry name" value="Ig-like_GH2"/>
</dbReference>
<dbReference type="GO" id="GO:0005975">
    <property type="term" value="P:carbohydrate metabolic process"/>
    <property type="evidence" value="ECO:0007669"/>
    <property type="project" value="InterPro"/>
</dbReference>
<dbReference type="InterPro" id="IPR032311">
    <property type="entry name" value="DUF4982"/>
</dbReference>
<dbReference type="InterPro" id="IPR006103">
    <property type="entry name" value="Glyco_hydro_2_cat"/>
</dbReference>
<keyword evidence="2" id="KW-0378">Hydrolase</keyword>
<evidence type="ECO:0000256" key="1">
    <source>
        <dbReference type="ARBA" id="ARBA00007401"/>
    </source>
</evidence>
<dbReference type="InterPro" id="IPR036156">
    <property type="entry name" value="Beta-gal/glucu_dom_sf"/>
</dbReference>
<dbReference type="InterPro" id="IPR051913">
    <property type="entry name" value="GH2_Domain-Containing"/>
</dbReference>
<dbReference type="PRINTS" id="PR00132">
    <property type="entry name" value="GLHYDRLASE2"/>
</dbReference>
<evidence type="ECO:0000313" key="11">
    <source>
        <dbReference type="Proteomes" id="UP001348817"/>
    </source>
</evidence>
<dbReference type="PANTHER" id="PTHR42732:SF1">
    <property type="entry name" value="BETA-MANNOSIDASE"/>
    <property type="match status" value="1"/>
</dbReference>
<dbReference type="SUPFAM" id="SSF49303">
    <property type="entry name" value="beta-Galactosidase/glucuronidase domain"/>
    <property type="match status" value="1"/>
</dbReference>
<dbReference type="GO" id="GO:0004553">
    <property type="term" value="F:hydrolase activity, hydrolyzing O-glycosyl compounds"/>
    <property type="evidence" value="ECO:0007669"/>
    <property type="project" value="InterPro"/>
</dbReference>
<feature type="chain" id="PRO_5043998085" evidence="4">
    <location>
        <begin position="25"/>
        <end position="853"/>
    </location>
</feature>
<dbReference type="AlphaFoldDB" id="A0AAU9CCS5"/>
<dbReference type="Proteomes" id="UP001348817">
    <property type="component" value="Chromosome"/>
</dbReference>
<dbReference type="Pfam" id="PF18565">
    <property type="entry name" value="Glyco_hydro2_C5"/>
    <property type="match status" value="1"/>
</dbReference>
<dbReference type="InterPro" id="IPR040605">
    <property type="entry name" value="Glyco_hydro2_dom5"/>
</dbReference>
<evidence type="ECO:0000313" key="10">
    <source>
        <dbReference type="EMBL" id="BDD09936.1"/>
    </source>
</evidence>
<feature type="domain" description="Glycosyl hydrolases family 2 sugar binding" evidence="7">
    <location>
        <begin position="90"/>
        <end position="181"/>
    </location>
</feature>